<protein>
    <submittedName>
        <fullName evidence="1">Uncharacterized protein</fullName>
    </submittedName>
</protein>
<accession>A0A4R7CUP6</accession>
<organism evidence="1 2">
    <name type="scientific">Sphingobacterium paludis</name>
    <dbReference type="NCBI Taxonomy" id="1476465"/>
    <lineage>
        <taxon>Bacteria</taxon>
        <taxon>Pseudomonadati</taxon>
        <taxon>Bacteroidota</taxon>
        <taxon>Sphingobacteriia</taxon>
        <taxon>Sphingobacteriales</taxon>
        <taxon>Sphingobacteriaceae</taxon>
        <taxon>Sphingobacterium</taxon>
    </lineage>
</organism>
<name>A0A4R7CUP6_9SPHI</name>
<evidence type="ECO:0000313" key="2">
    <source>
        <dbReference type="Proteomes" id="UP000294752"/>
    </source>
</evidence>
<gene>
    <name evidence="1" type="ORF">B0I21_11338</name>
</gene>
<evidence type="ECO:0000313" key="1">
    <source>
        <dbReference type="EMBL" id="TDS07550.1"/>
    </source>
</evidence>
<proteinExistence type="predicted"/>
<dbReference type="Proteomes" id="UP000294752">
    <property type="component" value="Unassembled WGS sequence"/>
</dbReference>
<keyword evidence="2" id="KW-1185">Reference proteome</keyword>
<sequence>MDSLIDKIPRKIYEVRCVFPAQNTILAKTKMPYTYVLLLYINVSIHFF</sequence>
<comment type="caution">
    <text evidence="1">The sequence shown here is derived from an EMBL/GenBank/DDBJ whole genome shotgun (WGS) entry which is preliminary data.</text>
</comment>
<reference evidence="1 2" key="1">
    <citation type="submission" date="2019-03" db="EMBL/GenBank/DDBJ databases">
        <title>Genomic Encyclopedia of Type Strains, Phase III (KMG-III): the genomes of soil and plant-associated and newly described type strains.</title>
        <authorList>
            <person name="Whitman W."/>
        </authorList>
    </citation>
    <scope>NUCLEOTIDE SEQUENCE [LARGE SCALE GENOMIC DNA]</scope>
    <source>
        <strain evidence="1 2">CGMCC 1.12801</strain>
    </source>
</reference>
<dbReference type="AlphaFoldDB" id="A0A4R7CUP6"/>
<dbReference type="EMBL" id="SNZV01000013">
    <property type="protein sequence ID" value="TDS07550.1"/>
    <property type="molecule type" value="Genomic_DNA"/>
</dbReference>